<dbReference type="InterPro" id="IPR006584">
    <property type="entry name" value="Cellulose-bd_IV"/>
</dbReference>
<keyword evidence="7" id="KW-0136">Cellulose degradation</keyword>
<dbReference type="InterPro" id="IPR036439">
    <property type="entry name" value="Dockerin_dom_sf"/>
</dbReference>
<feature type="active site" description="Proton acceptor" evidence="11">
    <location>
        <position position="40"/>
    </location>
</feature>
<keyword evidence="17" id="KW-1185">Reference proteome</keyword>
<dbReference type="InterPro" id="IPR002105">
    <property type="entry name" value="Dockerin_1_rpt"/>
</dbReference>
<evidence type="ECO:0000256" key="5">
    <source>
        <dbReference type="ARBA" id="ARBA00022729"/>
    </source>
</evidence>
<evidence type="ECO:0000256" key="10">
    <source>
        <dbReference type="ARBA" id="ARBA00023326"/>
    </source>
</evidence>
<evidence type="ECO:0000256" key="11">
    <source>
        <dbReference type="PIRSR" id="PIRSR606710-1"/>
    </source>
</evidence>
<dbReference type="Proteomes" id="UP000003860">
    <property type="component" value="Unassembled WGS sequence"/>
</dbReference>
<dbReference type="InterPro" id="IPR052176">
    <property type="entry name" value="Glycosyl_Hydrlase_43_Enz"/>
</dbReference>
<dbReference type="Gene3D" id="1.10.1330.10">
    <property type="entry name" value="Dockerin domain"/>
    <property type="match status" value="1"/>
</dbReference>
<dbReference type="PROSITE" id="PS00018">
    <property type="entry name" value="EF_HAND_1"/>
    <property type="match status" value="2"/>
</dbReference>
<feature type="active site" description="Proton donor" evidence="11">
    <location>
        <position position="208"/>
    </location>
</feature>
<dbReference type="SUPFAM" id="SSF75005">
    <property type="entry name" value="Arabinanase/levansucrase/invertase"/>
    <property type="match status" value="1"/>
</dbReference>
<dbReference type="CDD" id="cd14256">
    <property type="entry name" value="Dockerin_I"/>
    <property type="match status" value="1"/>
</dbReference>
<dbReference type="EC" id="3.2.1.4" evidence="3"/>
<accession>F1TAH5</accession>
<evidence type="ECO:0000256" key="13">
    <source>
        <dbReference type="RuleBase" id="RU361187"/>
    </source>
</evidence>
<dbReference type="PROSITE" id="PS51175">
    <property type="entry name" value="CBM6"/>
    <property type="match status" value="1"/>
</dbReference>
<keyword evidence="9 13" id="KW-0326">Glycosidase</keyword>
<organism evidence="16 17">
    <name type="scientific">Ruminiclostridium papyrosolvens DSM 2782</name>
    <dbReference type="NCBI Taxonomy" id="588581"/>
    <lineage>
        <taxon>Bacteria</taxon>
        <taxon>Bacillati</taxon>
        <taxon>Bacillota</taxon>
        <taxon>Clostridia</taxon>
        <taxon>Eubacteriales</taxon>
        <taxon>Oscillospiraceae</taxon>
        <taxon>Ruminiclostridium</taxon>
    </lineage>
</organism>
<comment type="catalytic activity">
    <reaction evidence="1">
        <text>Endohydrolysis of (1-&gt;4)-beta-D-glucosidic linkages in cellulose, lichenin and cereal beta-D-glucans.</text>
        <dbReference type="EC" id="3.2.1.4"/>
    </reaction>
</comment>
<dbReference type="InterPro" id="IPR008979">
    <property type="entry name" value="Galactose-bd-like_sf"/>
</dbReference>
<protein>
    <recommendedName>
        <fullName evidence="3">cellulase</fullName>
        <ecNumber evidence="3">3.2.1.4</ecNumber>
    </recommendedName>
</protein>
<dbReference type="InterPro" id="IPR005084">
    <property type="entry name" value="CBM6"/>
</dbReference>
<dbReference type="EMBL" id="ACXX02000003">
    <property type="protein sequence ID" value="EGD48518.1"/>
    <property type="molecule type" value="Genomic_DNA"/>
</dbReference>
<dbReference type="SUPFAM" id="SSF49785">
    <property type="entry name" value="Galactose-binding domain-like"/>
    <property type="match status" value="1"/>
</dbReference>
<sequence length="536" mass="57913">MSKRVKKLSILLVVCILVSISGINTVFADYPIFYQRYTADPSGIEANGRLYLYCSHDVYDPSNPGYKMNDITCISTDDLKNWTDHGEVFKASGWASLSWAPTVVAKNNKYYMYFGNGGGSIGVAVSDSPTGPFKDALGKALITGSTPGVNAPSGFWCFDPGAFVDDDGQAYVYFGGNGEGNTRVIKLNDDMISIKGSASQIVAPIFFEASLLHKYKGKYYFSYSTNFSKGAATIDYMMSDNPMTGFQYKGTVLANPPSNEGNNNHQCIFSYKNNWYIAYHNRALAIANGASSGDARTYQRNVCIDKITYNADGTMQKVNITKDGLTQLKYVNPYVVNEAETMAQESGINTEACNAGGRDVCNIENGDWVKVRGVDFGSAGATSFDASVASANSGGSIEIRLDSADGKLVGTCNVAGTGDWQKWVTKSCAVSGATGVHDLYLKFTGGSGYLFNINNWKFNTQASKIVYGDLDGSGDINALDFSLMKQFILGSITKFPSADGITAADLDGSGSIDSLDYILLKEYLLGKRTQFPVEIK</sequence>
<dbReference type="CDD" id="cd04084">
    <property type="entry name" value="CBM6_xylanase-like"/>
    <property type="match status" value="1"/>
</dbReference>
<dbReference type="PANTHER" id="PTHR43772">
    <property type="entry name" value="ENDO-1,4-BETA-XYLANASE"/>
    <property type="match status" value="1"/>
</dbReference>
<dbReference type="STRING" id="588581.Cpap_2940"/>
<evidence type="ECO:0000259" key="14">
    <source>
        <dbReference type="PROSITE" id="PS51175"/>
    </source>
</evidence>
<evidence type="ECO:0000313" key="17">
    <source>
        <dbReference type="Proteomes" id="UP000003860"/>
    </source>
</evidence>
<dbReference type="SMART" id="SM00606">
    <property type="entry name" value="CBD_IV"/>
    <property type="match status" value="1"/>
</dbReference>
<dbReference type="AlphaFoldDB" id="F1TAH5"/>
<dbReference type="Pfam" id="PF04616">
    <property type="entry name" value="Glyco_hydro_43"/>
    <property type="match status" value="1"/>
</dbReference>
<evidence type="ECO:0000259" key="15">
    <source>
        <dbReference type="PROSITE" id="PS51766"/>
    </source>
</evidence>
<dbReference type="OrthoDB" id="9801455at2"/>
<keyword evidence="5" id="KW-0732">Signal</keyword>
<dbReference type="GO" id="GO:0045493">
    <property type="term" value="P:xylan catabolic process"/>
    <property type="evidence" value="ECO:0007669"/>
    <property type="project" value="UniProtKB-KW"/>
</dbReference>
<dbReference type="PROSITE" id="PS51766">
    <property type="entry name" value="DOCKERIN"/>
    <property type="match status" value="1"/>
</dbReference>
<gene>
    <name evidence="16" type="ORF">Cpap_2940</name>
</gene>
<dbReference type="Pfam" id="PF00404">
    <property type="entry name" value="Dockerin_1"/>
    <property type="match status" value="1"/>
</dbReference>
<feature type="site" description="Important for catalytic activity, responsible for pKa modulation of the active site Glu and correct orientation of both the proton donor and substrate" evidence="12">
    <location>
        <position position="159"/>
    </location>
</feature>
<dbReference type="GO" id="GO:0030246">
    <property type="term" value="F:carbohydrate binding"/>
    <property type="evidence" value="ECO:0007669"/>
    <property type="project" value="InterPro"/>
</dbReference>
<evidence type="ECO:0000256" key="6">
    <source>
        <dbReference type="ARBA" id="ARBA00022801"/>
    </source>
</evidence>
<evidence type="ECO:0000256" key="1">
    <source>
        <dbReference type="ARBA" id="ARBA00000966"/>
    </source>
</evidence>
<dbReference type="InterPro" id="IPR016134">
    <property type="entry name" value="Dockerin_dom"/>
</dbReference>
<dbReference type="Gene3D" id="2.115.10.20">
    <property type="entry name" value="Glycosyl hydrolase domain, family 43"/>
    <property type="match status" value="1"/>
</dbReference>
<keyword evidence="8" id="KW-0119">Carbohydrate metabolism</keyword>
<dbReference type="Pfam" id="PF03422">
    <property type="entry name" value="CBM_6"/>
    <property type="match status" value="1"/>
</dbReference>
<keyword evidence="4" id="KW-0858">Xylan degradation</keyword>
<evidence type="ECO:0000256" key="12">
    <source>
        <dbReference type="PIRSR" id="PIRSR606710-2"/>
    </source>
</evidence>
<evidence type="ECO:0000256" key="2">
    <source>
        <dbReference type="ARBA" id="ARBA00009865"/>
    </source>
</evidence>
<name>F1TAH5_9FIRM</name>
<evidence type="ECO:0000256" key="8">
    <source>
        <dbReference type="ARBA" id="ARBA00023277"/>
    </source>
</evidence>
<dbReference type="PANTHER" id="PTHR43772:SF2">
    <property type="entry name" value="PUTATIVE (AFU_ORTHOLOGUE AFUA_2G04480)-RELATED"/>
    <property type="match status" value="1"/>
</dbReference>
<feature type="domain" description="CBM6" evidence="14">
    <location>
        <begin position="335"/>
        <end position="459"/>
    </location>
</feature>
<dbReference type="InterPro" id="IPR023296">
    <property type="entry name" value="Glyco_hydro_beta-prop_sf"/>
</dbReference>
<dbReference type="RefSeq" id="WP_004617602.1">
    <property type="nucleotide sequence ID" value="NZ_ACXX02000003.1"/>
</dbReference>
<dbReference type="eggNOG" id="COG3507">
    <property type="taxonomic scope" value="Bacteria"/>
</dbReference>
<reference evidence="16" key="1">
    <citation type="submission" date="2009-07" db="EMBL/GenBank/DDBJ databases">
        <authorList>
            <consortium name="US DOE Joint Genome Institute (JGI-PGF)"/>
            <person name="Lucas S."/>
            <person name="Copeland A."/>
            <person name="Lapidus A."/>
            <person name="Glavina del Rio T."/>
            <person name="Tice H."/>
            <person name="Bruce D."/>
            <person name="Goodwin L."/>
            <person name="Pitluck S."/>
            <person name="Larimer F."/>
            <person name="Land M.L."/>
            <person name="Mouttaki H."/>
            <person name="He Z."/>
            <person name="Zhou J."/>
            <person name="Hemme C.L."/>
        </authorList>
    </citation>
    <scope>NUCLEOTIDE SEQUENCE</scope>
    <source>
        <strain evidence="16">DSM 2782</strain>
    </source>
</reference>
<evidence type="ECO:0000313" key="16">
    <source>
        <dbReference type="EMBL" id="EGD48518.1"/>
    </source>
</evidence>
<comment type="caution">
    <text evidence="16">The sequence shown here is derived from an EMBL/GenBank/DDBJ whole genome shotgun (WGS) entry which is preliminary data.</text>
</comment>
<dbReference type="GO" id="GO:0030245">
    <property type="term" value="P:cellulose catabolic process"/>
    <property type="evidence" value="ECO:0007669"/>
    <property type="project" value="UniProtKB-KW"/>
</dbReference>
<feature type="domain" description="Dockerin" evidence="15">
    <location>
        <begin position="463"/>
        <end position="533"/>
    </location>
</feature>
<reference evidence="16" key="2">
    <citation type="submission" date="2011-01" db="EMBL/GenBank/DDBJ databases">
        <title>The Non-contiguous Finished genome of Clostridium papyrosolvens.</title>
        <authorList>
            <person name="Lucas S."/>
            <person name="Copeland A."/>
            <person name="Lapidus A."/>
            <person name="Cheng J.-F."/>
            <person name="Goodwin L."/>
            <person name="Pitluck S."/>
            <person name="Misra M."/>
            <person name="Chertkov O."/>
            <person name="Detter J.C."/>
            <person name="Han C."/>
            <person name="Tapia R."/>
            <person name="Land M."/>
            <person name="Hauser L."/>
            <person name="Kyrpides N."/>
            <person name="Ivanova N."/>
            <person name="Pagani I."/>
            <person name="Mouttaki H."/>
            <person name="He Z."/>
            <person name="Zhou J."/>
            <person name="Hemme C.L."/>
            <person name="Woyke T."/>
        </authorList>
    </citation>
    <scope>NUCLEOTIDE SEQUENCE [LARGE SCALE GENOMIC DNA]</scope>
    <source>
        <strain evidence="16">DSM 2782</strain>
    </source>
</reference>
<dbReference type="Gene3D" id="2.60.120.260">
    <property type="entry name" value="Galactose-binding domain-like"/>
    <property type="match status" value="1"/>
</dbReference>
<dbReference type="CDD" id="cd09003">
    <property type="entry name" value="GH43_XynD-like"/>
    <property type="match status" value="1"/>
</dbReference>
<proteinExistence type="inferred from homology"/>
<comment type="similarity">
    <text evidence="2 13">Belongs to the glycosyl hydrolase 43 family.</text>
</comment>
<dbReference type="InterPro" id="IPR006710">
    <property type="entry name" value="Glyco_hydro_43"/>
</dbReference>
<keyword evidence="10" id="KW-0624">Polysaccharide degradation</keyword>
<evidence type="ECO:0000256" key="9">
    <source>
        <dbReference type="ARBA" id="ARBA00023295"/>
    </source>
</evidence>
<keyword evidence="6 13" id="KW-0378">Hydrolase</keyword>
<evidence type="ECO:0000256" key="4">
    <source>
        <dbReference type="ARBA" id="ARBA00022651"/>
    </source>
</evidence>
<dbReference type="SUPFAM" id="SSF63446">
    <property type="entry name" value="Type I dockerin domain"/>
    <property type="match status" value="1"/>
</dbReference>
<dbReference type="GO" id="GO:0008810">
    <property type="term" value="F:cellulase activity"/>
    <property type="evidence" value="ECO:0007669"/>
    <property type="project" value="UniProtKB-EC"/>
</dbReference>
<evidence type="ECO:0000256" key="3">
    <source>
        <dbReference type="ARBA" id="ARBA00012601"/>
    </source>
</evidence>
<evidence type="ECO:0000256" key="7">
    <source>
        <dbReference type="ARBA" id="ARBA00023001"/>
    </source>
</evidence>
<dbReference type="InterPro" id="IPR018247">
    <property type="entry name" value="EF_Hand_1_Ca_BS"/>
</dbReference>